<dbReference type="EMBL" id="MWWQ01000009">
    <property type="protein sequence ID" value="OZG51152.1"/>
    <property type="molecule type" value="Genomic_DNA"/>
</dbReference>
<keyword evidence="4" id="KW-1185">Reference proteome</keyword>
<organism evidence="3 4">
    <name type="scientific">Pseudoscardovia suis</name>
    <dbReference type="NCBI Taxonomy" id="987063"/>
    <lineage>
        <taxon>Bacteria</taxon>
        <taxon>Bacillati</taxon>
        <taxon>Actinomycetota</taxon>
        <taxon>Actinomycetes</taxon>
        <taxon>Bifidobacteriales</taxon>
        <taxon>Bifidobacteriaceae</taxon>
        <taxon>Pseudoscardovia</taxon>
    </lineage>
</organism>
<evidence type="ECO:0008006" key="5">
    <source>
        <dbReference type="Google" id="ProtNLM"/>
    </source>
</evidence>
<dbReference type="InterPro" id="IPR021517">
    <property type="entry name" value="DUF3180"/>
</dbReference>
<protein>
    <recommendedName>
        <fullName evidence="5">DUF3180 domain-containing protein</fullName>
    </recommendedName>
</protein>
<dbReference type="OrthoDB" id="3242755at2"/>
<proteinExistence type="predicted"/>
<evidence type="ECO:0000313" key="4">
    <source>
        <dbReference type="Proteomes" id="UP000216454"/>
    </source>
</evidence>
<evidence type="ECO:0000313" key="3">
    <source>
        <dbReference type="EMBL" id="OZG51152.1"/>
    </source>
</evidence>
<dbReference type="Proteomes" id="UP000216454">
    <property type="component" value="Unassembled WGS sequence"/>
</dbReference>
<keyword evidence="2" id="KW-0472">Membrane</keyword>
<feature type="transmembrane region" description="Helical" evidence="2">
    <location>
        <begin position="112"/>
        <end position="137"/>
    </location>
</feature>
<keyword evidence="2" id="KW-0812">Transmembrane</keyword>
<dbReference type="AlphaFoldDB" id="A0A261EWC4"/>
<comment type="caution">
    <text evidence="3">The sequence shown here is derived from an EMBL/GenBank/DDBJ whole genome shotgun (WGS) entry which is preliminary data.</text>
</comment>
<name>A0A261EWC4_9BIFI</name>
<keyword evidence="2" id="KW-1133">Transmembrane helix</keyword>
<evidence type="ECO:0000256" key="1">
    <source>
        <dbReference type="SAM" id="MobiDB-lite"/>
    </source>
</evidence>
<feature type="region of interest" description="Disordered" evidence="1">
    <location>
        <begin position="147"/>
        <end position="179"/>
    </location>
</feature>
<reference evidence="3 4" key="1">
    <citation type="journal article" date="2017" name="BMC Genomics">
        <title>Comparative genomic and phylogenomic analyses of the Bifidobacteriaceae family.</title>
        <authorList>
            <person name="Lugli G.A."/>
            <person name="Milani C."/>
            <person name="Turroni F."/>
            <person name="Duranti S."/>
            <person name="Mancabelli L."/>
            <person name="Mangifesta M."/>
            <person name="Ferrario C."/>
            <person name="Modesto M."/>
            <person name="Mattarelli P."/>
            <person name="Jiri K."/>
            <person name="van Sinderen D."/>
            <person name="Ventura M."/>
        </authorList>
    </citation>
    <scope>NUCLEOTIDE SEQUENCE [LARGE SCALE GENOMIC DNA]</scope>
    <source>
        <strain evidence="3 4">DSM 24744</strain>
    </source>
</reference>
<dbReference type="RefSeq" id="WP_094691440.1">
    <property type="nucleotide sequence ID" value="NZ_MWWQ01000009.1"/>
</dbReference>
<feature type="transmembrane region" description="Helical" evidence="2">
    <location>
        <begin position="39"/>
        <end position="59"/>
    </location>
</feature>
<accession>A0A261EWC4</accession>
<feature type="transmembrane region" description="Helical" evidence="2">
    <location>
        <begin position="80"/>
        <end position="100"/>
    </location>
</feature>
<feature type="transmembrane region" description="Helical" evidence="2">
    <location>
        <begin position="7"/>
        <end position="27"/>
    </location>
</feature>
<dbReference type="Pfam" id="PF11377">
    <property type="entry name" value="DUF3180"/>
    <property type="match status" value="1"/>
</dbReference>
<gene>
    <name evidence="3" type="ORF">PSSU_1089</name>
</gene>
<evidence type="ECO:0000256" key="2">
    <source>
        <dbReference type="SAM" id="Phobius"/>
    </source>
</evidence>
<sequence>MRISRTPWWYYVIAVVLGALIGTFLVWRTRTTAIAPVGAPWFVSGVLFVLGIVVLVLAWQVHQYVIGKVKEIDVDKASTTLVLCKALAIAGAALAGYYGGELAMCIVWRDVAFYQGLIAECSVACAVTVIDMIIGIVGEGWCQLPPQEGPEHPNAKKRKKRRRDAAVAAVSRPADSAKR</sequence>
<feature type="compositionally biased region" description="Low complexity" evidence="1">
    <location>
        <begin position="166"/>
        <end position="179"/>
    </location>
</feature>